<organism evidence="9 10">
    <name type="scientific">Pseudoalteromonas luteoviolacea NCIMB 1942</name>
    <dbReference type="NCBI Taxonomy" id="1365253"/>
    <lineage>
        <taxon>Bacteria</taxon>
        <taxon>Pseudomonadati</taxon>
        <taxon>Pseudomonadota</taxon>
        <taxon>Gammaproteobacteria</taxon>
        <taxon>Alteromonadales</taxon>
        <taxon>Pseudoalteromonadaceae</taxon>
        <taxon>Pseudoalteromonas</taxon>
    </lineage>
</organism>
<dbReference type="GO" id="GO:0000155">
    <property type="term" value="F:phosphorelay sensor kinase activity"/>
    <property type="evidence" value="ECO:0007669"/>
    <property type="project" value="InterPro"/>
</dbReference>
<dbReference type="SMART" id="SM00387">
    <property type="entry name" value="HATPase_c"/>
    <property type="match status" value="1"/>
</dbReference>
<keyword evidence="6" id="KW-0902">Two-component regulatory system</keyword>
<keyword evidence="4" id="KW-0808">Transferase</keyword>
<feature type="transmembrane region" description="Helical" evidence="7">
    <location>
        <begin position="142"/>
        <end position="164"/>
    </location>
</feature>
<feature type="transmembrane region" description="Helical" evidence="7">
    <location>
        <begin position="7"/>
        <end position="27"/>
    </location>
</feature>
<sequence length="435" mass="48943">MQINGKLIVAWVGVMILINMVSARWLIEDAYFEVQEASLAQYERYLNRLADDIDEHLKTFYDTGDEALVQVLTKYGNDPIYILSIRQFDDDPFLVEQLRELQLNQVFVDAQTASIYVMRSNNQVVMIGPVIHHSVLSWFADWFMWLMACLVNGLGIVVLLIAMYRAQLTLRAQLAAVLPADIEKAQSPQAQLTELYGYLASSEQQSTEQLNLQRDLLHGVAHEFRSPMARIQFALDMLEDAELEAQAELKSTMQNALLGLDELVKELLYYAKLKDGSTAMQFQSVSCKDLIQDAVEQVSSFYPNIEYSIICDDSNVIADYNLLRRALINIVRNAGRFAHTQCHISVSNEGEFTRFFIEDDGIGIPPGKRMRIFEPFTRLDPSRSRDSGGCGLGLATANSIAQLHDGDINVTDGLQDLGGACFCLKIKTFTDKPSI</sequence>
<dbReference type="Gene3D" id="3.30.565.10">
    <property type="entry name" value="Histidine kinase-like ATPase, C-terminal domain"/>
    <property type="match status" value="1"/>
</dbReference>
<reference evidence="9 10" key="1">
    <citation type="submission" date="2013-07" db="EMBL/GenBank/DDBJ databases">
        <title>Comparative Genomic and Metabolomic Analysis of Twelve Strains of Pseudoalteromonas luteoviolacea.</title>
        <authorList>
            <person name="Vynne N.G."/>
            <person name="Mansson M."/>
            <person name="Gram L."/>
        </authorList>
    </citation>
    <scope>NUCLEOTIDE SEQUENCE [LARGE SCALE GENOMIC DNA]</scope>
    <source>
        <strain evidence="9 10">NCIMB 1942</strain>
    </source>
</reference>
<evidence type="ECO:0000256" key="6">
    <source>
        <dbReference type="ARBA" id="ARBA00023012"/>
    </source>
</evidence>
<dbReference type="InterPro" id="IPR003594">
    <property type="entry name" value="HATPase_dom"/>
</dbReference>
<dbReference type="EMBL" id="AUXT01000196">
    <property type="protein sequence ID" value="KZN44224.1"/>
    <property type="molecule type" value="Genomic_DNA"/>
</dbReference>
<dbReference type="InterPro" id="IPR036890">
    <property type="entry name" value="HATPase_C_sf"/>
</dbReference>
<evidence type="ECO:0000256" key="4">
    <source>
        <dbReference type="ARBA" id="ARBA00022679"/>
    </source>
</evidence>
<keyword evidence="7" id="KW-1133">Transmembrane helix</keyword>
<evidence type="ECO:0000256" key="1">
    <source>
        <dbReference type="ARBA" id="ARBA00000085"/>
    </source>
</evidence>
<dbReference type="SUPFAM" id="SSF47384">
    <property type="entry name" value="Homodimeric domain of signal transducing histidine kinase"/>
    <property type="match status" value="1"/>
</dbReference>
<evidence type="ECO:0000313" key="10">
    <source>
        <dbReference type="Proteomes" id="UP000076587"/>
    </source>
</evidence>
<evidence type="ECO:0000256" key="7">
    <source>
        <dbReference type="SAM" id="Phobius"/>
    </source>
</evidence>
<dbReference type="InterPro" id="IPR005467">
    <property type="entry name" value="His_kinase_dom"/>
</dbReference>
<dbReference type="Pfam" id="PF02518">
    <property type="entry name" value="HATPase_c"/>
    <property type="match status" value="1"/>
</dbReference>
<dbReference type="PROSITE" id="PS50109">
    <property type="entry name" value="HIS_KIN"/>
    <property type="match status" value="1"/>
</dbReference>
<evidence type="ECO:0000256" key="5">
    <source>
        <dbReference type="ARBA" id="ARBA00022777"/>
    </source>
</evidence>
<comment type="catalytic activity">
    <reaction evidence="1">
        <text>ATP + protein L-histidine = ADP + protein N-phospho-L-histidine.</text>
        <dbReference type="EC" id="2.7.13.3"/>
    </reaction>
</comment>
<dbReference type="PATRIC" id="fig|1365253.3.peg.4137"/>
<dbReference type="Proteomes" id="UP000076587">
    <property type="component" value="Unassembled WGS sequence"/>
</dbReference>
<keyword evidence="7" id="KW-0812">Transmembrane</keyword>
<evidence type="ECO:0000313" key="9">
    <source>
        <dbReference type="EMBL" id="KZN44224.1"/>
    </source>
</evidence>
<protein>
    <recommendedName>
        <fullName evidence="2">histidine kinase</fullName>
        <ecNumber evidence="2">2.7.13.3</ecNumber>
    </recommendedName>
</protein>
<dbReference type="InterPro" id="IPR036097">
    <property type="entry name" value="HisK_dim/P_sf"/>
</dbReference>
<dbReference type="Gene3D" id="1.10.287.130">
    <property type="match status" value="1"/>
</dbReference>
<name>A0A166ZEB3_9GAMM</name>
<proteinExistence type="predicted"/>
<dbReference type="SUPFAM" id="SSF55874">
    <property type="entry name" value="ATPase domain of HSP90 chaperone/DNA topoisomerase II/histidine kinase"/>
    <property type="match status" value="1"/>
</dbReference>
<dbReference type="PRINTS" id="PR00344">
    <property type="entry name" value="BCTRLSENSOR"/>
</dbReference>
<dbReference type="SMART" id="SM00388">
    <property type="entry name" value="HisKA"/>
    <property type="match status" value="1"/>
</dbReference>
<dbReference type="CDD" id="cd00082">
    <property type="entry name" value="HisKA"/>
    <property type="match status" value="1"/>
</dbReference>
<evidence type="ECO:0000259" key="8">
    <source>
        <dbReference type="PROSITE" id="PS50109"/>
    </source>
</evidence>
<dbReference type="PANTHER" id="PTHR43711:SF1">
    <property type="entry name" value="HISTIDINE KINASE 1"/>
    <property type="match status" value="1"/>
</dbReference>
<dbReference type="InterPro" id="IPR004358">
    <property type="entry name" value="Sig_transdc_His_kin-like_C"/>
</dbReference>
<accession>A0A166ZEB3</accession>
<dbReference type="InterPro" id="IPR003661">
    <property type="entry name" value="HisK_dim/P_dom"/>
</dbReference>
<dbReference type="EC" id="2.7.13.3" evidence="2"/>
<dbReference type="AlphaFoldDB" id="A0A166ZEB3"/>
<keyword evidence="5" id="KW-0418">Kinase</keyword>
<dbReference type="PANTHER" id="PTHR43711">
    <property type="entry name" value="TWO-COMPONENT HISTIDINE KINASE"/>
    <property type="match status" value="1"/>
</dbReference>
<keyword evidence="3" id="KW-0597">Phosphoprotein</keyword>
<evidence type="ECO:0000256" key="2">
    <source>
        <dbReference type="ARBA" id="ARBA00012438"/>
    </source>
</evidence>
<dbReference type="Pfam" id="PF00512">
    <property type="entry name" value="HisKA"/>
    <property type="match status" value="1"/>
</dbReference>
<dbReference type="InterPro" id="IPR050736">
    <property type="entry name" value="Sensor_HK_Regulatory"/>
</dbReference>
<feature type="domain" description="Histidine kinase" evidence="8">
    <location>
        <begin position="219"/>
        <end position="430"/>
    </location>
</feature>
<gene>
    <name evidence="9" type="ORF">N482_16965</name>
</gene>
<keyword evidence="7" id="KW-0472">Membrane</keyword>
<comment type="caution">
    <text evidence="9">The sequence shown here is derived from an EMBL/GenBank/DDBJ whole genome shotgun (WGS) entry which is preliminary data.</text>
</comment>
<evidence type="ECO:0000256" key="3">
    <source>
        <dbReference type="ARBA" id="ARBA00022553"/>
    </source>
</evidence>